<evidence type="ECO:0000313" key="2">
    <source>
        <dbReference type="Proteomes" id="UP001604267"/>
    </source>
</evidence>
<dbReference type="RefSeq" id="WP_392820911.1">
    <property type="nucleotide sequence ID" value="NZ_JBICYV010000015.1"/>
</dbReference>
<name>A0ABW7BAU8_9ACTN</name>
<proteinExistence type="predicted"/>
<keyword evidence="2" id="KW-1185">Reference proteome</keyword>
<comment type="caution">
    <text evidence="1">The sequence shown here is derived from an EMBL/GenBank/DDBJ whole genome shotgun (WGS) entry which is preliminary data.</text>
</comment>
<protein>
    <submittedName>
        <fullName evidence="1">Uncharacterized protein</fullName>
    </submittedName>
</protein>
<gene>
    <name evidence="1" type="ORF">ACGFZB_28680</name>
</gene>
<evidence type="ECO:0000313" key="1">
    <source>
        <dbReference type="EMBL" id="MFG3014325.1"/>
    </source>
</evidence>
<reference evidence="1 2" key="1">
    <citation type="submission" date="2024-10" db="EMBL/GenBank/DDBJ databases">
        <title>The Natural Products Discovery Center: Release of the First 8490 Sequenced Strains for Exploring Actinobacteria Biosynthetic Diversity.</title>
        <authorList>
            <person name="Kalkreuter E."/>
            <person name="Kautsar S.A."/>
            <person name="Yang D."/>
            <person name="Bader C.D."/>
            <person name="Teijaro C.N."/>
            <person name="Fluegel L."/>
            <person name="Davis C.M."/>
            <person name="Simpson J.R."/>
            <person name="Lauterbach L."/>
            <person name="Steele A.D."/>
            <person name="Gui C."/>
            <person name="Meng S."/>
            <person name="Li G."/>
            <person name="Viehrig K."/>
            <person name="Ye F."/>
            <person name="Su P."/>
            <person name="Kiefer A.F."/>
            <person name="Nichols A."/>
            <person name="Cepeda A.J."/>
            <person name="Yan W."/>
            <person name="Fan B."/>
            <person name="Jiang Y."/>
            <person name="Adhikari A."/>
            <person name="Zheng C.-J."/>
            <person name="Schuster L."/>
            <person name="Cowan T.M."/>
            <person name="Smanski M.J."/>
            <person name="Chevrette M.G."/>
            <person name="De Carvalho L.P.S."/>
            <person name="Shen B."/>
        </authorList>
    </citation>
    <scope>NUCLEOTIDE SEQUENCE [LARGE SCALE GENOMIC DNA]</scope>
    <source>
        <strain evidence="1 2">NPDC048320</strain>
    </source>
</reference>
<accession>A0ABW7BAU8</accession>
<organism evidence="1 2">
    <name type="scientific">Streptomyces cinerochromogenes</name>
    <dbReference type="NCBI Taxonomy" id="66422"/>
    <lineage>
        <taxon>Bacteria</taxon>
        <taxon>Bacillati</taxon>
        <taxon>Actinomycetota</taxon>
        <taxon>Actinomycetes</taxon>
        <taxon>Kitasatosporales</taxon>
        <taxon>Streptomycetaceae</taxon>
        <taxon>Streptomyces</taxon>
    </lineage>
</organism>
<sequence length="143" mass="15357">MTHIGRSFGGPGHIEATCPCDLAPCGLVDAGNVSDECDQHPTTAGKTMRTGHAAEDCPEMGRDVVVALAKVLRARQAIVDAACEEPEGFHSLALLDAIDDYGRAVSHLNAERIRNSKRLRDYTDDHMSDCNEAADEIDPEVIA</sequence>
<dbReference type="Proteomes" id="UP001604267">
    <property type="component" value="Unassembled WGS sequence"/>
</dbReference>
<dbReference type="EMBL" id="JBICYV010000015">
    <property type="protein sequence ID" value="MFG3014325.1"/>
    <property type="molecule type" value="Genomic_DNA"/>
</dbReference>